<dbReference type="InterPro" id="IPR003661">
    <property type="entry name" value="HisK_dim/P_dom"/>
</dbReference>
<evidence type="ECO:0000256" key="4">
    <source>
        <dbReference type="ARBA" id="ARBA00022475"/>
    </source>
</evidence>
<dbReference type="SMART" id="SM00387">
    <property type="entry name" value="HATPase_c"/>
    <property type="match status" value="1"/>
</dbReference>
<evidence type="ECO:0000256" key="6">
    <source>
        <dbReference type="ARBA" id="ARBA00022679"/>
    </source>
</evidence>
<comment type="subcellular location">
    <subcellularLocation>
        <location evidence="2">Cell membrane</location>
        <topology evidence="2">Multi-pass membrane protein</topology>
    </subcellularLocation>
</comment>
<feature type="transmembrane region" description="Helical" evidence="14">
    <location>
        <begin position="533"/>
        <end position="551"/>
    </location>
</feature>
<dbReference type="InterPro" id="IPR036890">
    <property type="entry name" value="HATPase_C_sf"/>
</dbReference>
<evidence type="ECO:0000313" key="16">
    <source>
        <dbReference type="EMBL" id="CUM83415.1"/>
    </source>
</evidence>
<dbReference type="InterPro" id="IPR003594">
    <property type="entry name" value="HATPase_dom"/>
</dbReference>
<dbReference type="PANTHER" id="PTHR45528">
    <property type="entry name" value="SENSOR HISTIDINE KINASE CPXA"/>
    <property type="match status" value="1"/>
</dbReference>
<evidence type="ECO:0000256" key="1">
    <source>
        <dbReference type="ARBA" id="ARBA00000085"/>
    </source>
</evidence>
<dbReference type="GO" id="GO:0000155">
    <property type="term" value="F:phosphorelay sensor kinase activity"/>
    <property type="evidence" value="ECO:0007669"/>
    <property type="project" value="InterPro"/>
</dbReference>
<feature type="transmembrane region" description="Helical" evidence="14">
    <location>
        <begin position="12"/>
        <end position="36"/>
    </location>
</feature>
<sequence>MNNKWYQSAPCKGILIVLEHILAVVMITCLVFTFSYPGDNLAGILFEKPHKKYDQSKGFTDKLMSAANDITAAEGYDSNFETEGKYDENRIVDLKEYDSDRKISNENVNGLAYRLGDLVNYWENDQEMYYADGTKMADGDNDDEIIVCQKDDGTYHYYYEKEFRREFKNGNLQFGNMDEAKDEYSLESTGEVIDSLINDWIESSASIYRNILDSENRQVYTKCWRYDGEKVSENCAPVGAKNLLEVVNKDSRWNGKLSDAMSLLGNTVDSVRNEFLTWQYVTEEYKEGNTNLAYMIVDLDNKKVYTNRLAYQRFDEWEKNLESMKKLGVYAVATPKLTEYQSDIDMDGSQWKSLIGGNMWMDNYECVFAVDTSYPIQDDFYQESKIYQEYAPQVRFTFWIAIATGFAMLVILAWLTIVAGRSNREEGIVLNRVDKMKTEIFILLSVAVMVICIYGEISLSYSLLNGVWFSGDGLNGTSVLIFAGIVAVSVCMTGLTFWLGMVRRIKAKTLWKNSILCLIIKYVRIGIRHLGEVWKAAILFGVLVVVHWIAIAMWEPGIWLFVMLAAEAGAFFCLMRRAIGRARIIKGVKAIADGQVDYQIPLNGLKGGQLEAAVSINKIEDGLDRAVEESVKNERLKTDLITNVSHDIKTPLTSIINYVDLLKREDFEDPKIRNYLQVLEEKAYRLKTLTEDVVEASKVSSGNISLEMMNLNLVELVNQTSAEFEEKFEARNLKMIMNLPTEPATIYADGRRMWRVLANVFNNAAKYAMEGSRVYVDLVQTGEEVQLTIKNVSEQPLNISADELTERFIRGDVSRSTEGSGLGLSIAQNLTKLQGGKFELYLDGDLFKVLIRFPVPKETEDVYQEVEQ</sequence>
<dbReference type="GO" id="GO:0005524">
    <property type="term" value="F:ATP binding"/>
    <property type="evidence" value="ECO:0007669"/>
    <property type="project" value="UniProtKB-KW"/>
</dbReference>
<keyword evidence="7 14" id="KW-0812">Transmembrane</keyword>
<accession>A0A173S0K7</accession>
<organism evidence="16 17">
    <name type="scientific">Coprococcus comes</name>
    <dbReference type="NCBI Taxonomy" id="410072"/>
    <lineage>
        <taxon>Bacteria</taxon>
        <taxon>Bacillati</taxon>
        <taxon>Bacillota</taxon>
        <taxon>Clostridia</taxon>
        <taxon>Lachnospirales</taxon>
        <taxon>Lachnospiraceae</taxon>
        <taxon>Coprococcus</taxon>
    </lineage>
</organism>
<dbReference type="SMART" id="SM00388">
    <property type="entry name" value="HisKA"/>
    <property type="match status" value="1"/>
</dbReference>
<evidence type="ECO:0000256" key="11">
    <source>
        <dbReference type="ARBA" id="ARBA00022989"/>
    </source>
</evidence>
<evidence type="ECO:0000256" key="10">
    <source>
        <dbReference type="ARBA" id="ARBA00022840"/>
    </source>
</evidence>
<evidence type="ECO:0000256" key="12">
    <source>
        <dbReference type="ARBA" id="ARBA00023012"/>
    </source>
</evidence>
<dbReference type="EC" id="2.7.13.3" evidence="3"/>
<dbReference type="Pfam" id="PF02518">
    <property type="entry name" value="HATPase_c"/>
    <property type="match status" value="1"/>
</dbReference>
<evidence type="ECO:0000256" key="3">
    <source>
        <dbReference type="ARBA" id="ARBA00012438"/>
    </source>
</evidence>
<feature type="transmembrane region" description="Helical" evidence="14">
    <location>
        <begin position="396"/>
        <end position="419"/>
    </location>
</feature>
<comment type="catalytic activity">
    <reaction evidence="1">
        <text>ATP + protein L-histidine = ADP + protein N-phospho-L-histidine.</text>
        <dbReference type="EC" id="2.7.13.3"/>
    </reaction>
</comment>
<keyword evidence="12" id="KW-0902">Two-component regulatory system</keyword>
<dbReference type="SUPFAM" id="SSF47384">
    <property type="entry name" value="Homodimeric domain of signal transducing histidine kinase"/>
    <property type="match status" value="1"/>
</dbReference>
<keyword evidence="10" id="KW-0067">ATP-binding</keyword>
<evidence type="ECO:0000313" key="17">
    <source>
        <dbReference type="Proteomes" id="UP000095727"/>
    </source>
</evidence>
<evidence type="ECO:0000256" key="7">
    <source>
        <dbReference type="ARBA" id="ARBA00022692"/>
    </source>
</evidence>
<dbReference type="Gene3D" id="3.30.565.10">
    <property type="entry name" value="Histidine kinase-like ATPase, C-terminal domain"/>
    <property type="match status" value="1"/>
</dbReference>
<keyword evidence="8" id="KW-0547">Nucleotide-binding</keyword>
<reference evidence="16 17" key="1">
    <citation type="submission" date="2015-09" db="EMBL/GenBank/DDBJ databases">
        <authorList>
            <consortium name="Pathogen Informatics"/>
        </authorList>
    </citation>
    <scope>NUCLEOTIDE SEQUENCE [LARGE SCALE GENOMIC DNA]</scope>
    <source>
        <strain evidence="16 17">2789STDY5834962</strain>
    </source>
</reference>
<keyword evidence="6 16" id="KW-0808">Transferase</keyword>
<dbReference type="GO" id="GO:0005886">
    <property type="term" value="C:plasma membrane"/>
    <property type="evidence" value="ECO:0007669"/>
    <property type="project" value="UniProtKB-SubCell"/>
</dbReference>
<evidence type="ECO:0000256" key="5">
    <source>
        <dbReference type="ARBA" id="ARBA00022553"/>
    </source>
</evidence>
<protein>
    <recommendedName>
        <fullName evidence="3">histidine kinase</fullName>
        <ecNumber evidence="3">2.7.13.3</ecNumber>
    </recommendedName>
</protein>
<feature type="transmembrane region" description="Helical" evidence="14">
    <location>
        <begin position="557"/>
        <end position="575"/>
    </location>
</feature>
<dbReference type="Pfam" id="PF00512">
    <property type="entry name" value="HisKA"/>
    <property type="match status" value="1"/>
</dbReference>
<evidence type="ECO:0000256" key="8">
    <source>
        <dbReference type="ARBA" id="ARBA00022741"/>
    </source>
</evidence>
<name>A0A173S0K7_9FIRM</name>
<dbReference type="AlphaFoldDB" id="A0A173S0K7"/>
<dbReference type="InterPro" id="IPR036097">
    <property type="entry name" value="HisK_dim/P_sf"/>
</dbReference>
<evidence type="ECO:0000256" key="14">
    <source>
        <dbReference type="SAM" id="Phobius"/>
    </source>
</evidence>
<feature type="transmembrane region" description="Helical" evidence="14">
    <location>
        <begin position="440"/>
        <end position="459"/>
    </location>
</feature>
<evidence type="ECO:0000256" key="2">
    <source>
        <dbReference type="ARBA" id="ARBA00004651"/>
    </source>
</evidence>
<keyword evidence="11 14" id="KW-1133">Transmembrane helix</keyword>
<dbReference type="RefSeq" id="WP_055155999.1">
    <property type="nucleotide sequence ID" value="NZ_CYXR01000005.1"/>
</dbReference>
<dbReference type="Proteomes" id="UP000095727">
    <property type="component" value="Unassembled WGS sequence"/>
</dbReference>
<gene>
    <name evidence="16" type="primary">phoR_3</name>
    <name evidence="16" type="ORF">ERS852574_01008</name>
</gene>
<dbReference type="Gene3D" id="1.10.287.130">
    <property type="match status" value="1"/>
</dbReference>
<keyword evidence="5" id="KW-0597">Phosphoprotein</keyword>
<evidence type="ECO:0000259" key="15">
    <source>
        <dbReference type="PROSITE" id="PS50109"/>
    </source>
</evidence>
<dbReference type="PROSITE" id="PS50109">
    <property type="entry name" value="HIS_KIN"/>
    <property type="match status" value="1"/>
</dbReference>
<dbReference type="InterPro" id="IPR005467">
    <property type="entry name" value="His_kinase_dom"/>
</dbReference>
<proteinExistence type="predicted"/>
<evidence type="ECO:0000256" key="13">
    <source>
        <dbReference type="ARBA" id="ARBA00023136"/>
    </source>
</evidence>
<keyword evidence="9" id="KW-0418">Kinase</keyword>
<dbReference type="CDD" id="cd00082">
    <property type="entry name" value="HisKA"/>
    <property type="match status" value="1"/>
</dbReference>
<keyword evidence="4" id="KW-1003">Cell membrane</keyword>
<dbReference type="EMBL" id="CYXR01000005">
    <property type="protein sequence ID" value="CUM83415.1"/>
    <property type="molecule type" value="Genomic_DNA"/>
</dbReference>
<dbReference type="InterPro" id="IPR050398">
    <property type="entry name" value="HssS/ArlS-like"/>
</dbReference>
<feature type="domain" description="Histidine kinase" evidence="15">
    <location>
        <begin position="643"/>
        <end position="857"/>
    </location>
</feature>
<evidence type="ECO:0000256" key="9">
    <source>
        <dbReference type="ARBA" id="ARBA00022777"/>
    </source>
</evidence>
<keyword evidence="13 14" id="KW-0472">Membrane</keyword>
<dbReference type="PANTHER" id="PTHR45528:SF1">
    <property type="entry name" value="SENSOR HISTIDINE KINASE CPXA"/>
    <property type="match status" value="1"/>
</dbReference>
<feature type="transmembrane region" description="Helical" evidence="14">
    <location>
        <begin position="479"/>
        <end position="502"/>
    </location>
</feature>
<dbReference type="SUPFAM" id="SSF55874">
    <property type="entry name" value="ATPase domain of HSP90 chaperone/DNA topoisomerase II/histidine kinase"/>
    <property type="match status" value="1"/>
</dbReference>